<feature type="transmembrane region" description="Helical" evidence="7">
    <location>
        <begin position="340"/>
        <end position="361"/>
    </location>
</feature>
<organism evidence="9 10">
    <name type="scientific">Bifidobacterium lemurum</name>
    <dbReference type="NCBI Taxonomy" id="1603886"/>
    <lineage>
        <taxon>Bacteria</taxon>
        <taxon>Bacillati</taxon>
        <taxon>Actinomycetota</taxon>
        <taxon>Actinomycetes</taxon>
        <taxon>Bifidobacteriales</taxon>
        <taxon>Bifidobacteriaceae</taxon>
        <taxon>Bifidobacterium</taxon>
    </lineage>
</organism>
<dbReference type="RefSeq" id="WP_072724164.1">
    <property type="nucleotide sequence ID" value="NZ_BDIS01000005.1"/>
</dbReference>
<keyword evidence="4 7" id="KW-0812">Transmembrane</keyword>
<keyword evidence="10" id="KW-1185">Reference proteome</keyword>
<keyword evidence="3" id="KW-1003">Cell membrane</keyword>
<feature type="transmembrane region" description="Helical" evidence="7">
    <location>
        <begin position="299"/>
        <end position="320"/>
    </location>
</feature>
<proteinExistence type="inferred from homology"/>
<dbReference type="InterPro" id="IPR051447">
    <property type="entry name" value="Lipoprotein-release_system"/>
</dbReference>
<comment type="subcellular location">
    <subcellularLocation>
        <location evidence="1">Cell membrane</location>
        <topology evidence="1">Multi-pass membrane protein</topology>
    </subcellularLocation>
</comment>
<protein>
    <submittedName>
        <fullName evidence="9">Efflux ABC transporter, permease protein</fullName>
    </submittedName>
</protein>
<evidence type="ECO:0000256" key="3">
    <source>
        <dbReference type="ARBA" id="ARBA00022475"/>
    </source>
</evidence>
<reference evidence="9 10" key="1">
    <citation type="journal article" date="2017" name="BMC Genomics">
        <title>Comparative genomic and phylogenomic analyses of the Bifidobacteriaceae family.</title>
        <authorList>
            <person name="Lugli G.A."/>
            <person name="Milani C."/>
            <person name="Turroni F."/>
            <person name="Duranti S."/>
            <person name="Mancabelli L."/>
            <person name="Mangifesta M."/>
            <person name="Ferrario C."/>
            <person name="Modesto M."/>
            <person name="Mattarelli P."/>
            <person name="Jiri K."/>
            <person name="van Sinderen D."/>
            <person name="Ventura M."/>
        </authorList>
    </citation>
    <scope>NUCLEOTIDE SEQUENCE [LARGE SCALE GENOMIC DNA]</scope>
    <source>
        <strain evidence="9 10">DSM 28807</strain>
    </source>
</reference>
<dbReference type="GO" id="GO:0044874">
    <property type="term" value="P:lipoprotein localization to outer membrane"/>
    <property type="evidence" value="ECO:0007669"/>
    <property type="project" value="TreeGrafter"/>
</dbReference>
<feature type="domain" description="ABC3 transporter permease C-terminal" evidence="8">
    <location>
        <begin position="300"/>
        <end position="446"/>
    </location>
</feature>
<comment type="similarity">
    <text evidence="2">Belongs to the ABC-4 integral membrane protein family. LolC/E subfamily.</text>
</comment>
<comment type="caution">
    <text evidence="9">The sequence shown here is derived from an EMBL/GenBank/DDBJ whole genome shotgun (WGS) entry which is preliminary data.</text>
</comment>
<evidence type="ECO:0000259" key="8">
    <source>
        <dbReference type="Pfam" id="PF02687"/>
    </source>
</evidence>
<dbReference type="GO" id="GO:0098797">
    <property type="term" value="C:plasma membrane protein complex"/>
    <property type="evidence" value="ECO:0007669"/>
    <property type="project" value="TreeGrafter"/>
</dbReference>
<dbReference type="PANTHER" id="PTHR30489:SF0">
    <property type="entry name" value="LIPOPROTEIN-RELEASING SYSTEM TRANSMEMBRANE PROTEIN LOLE"/>
    <property type="match status" value="1"/>
</dbReference>
<evidence type="ECO:0000256" key="5">
    <source>
        <dbReference type="ARBA" id="ARBA00022989"/>
    </source>
</evidence>
<sequence>MVKRAWLYITRKRIKTLVLLLVLFVMGTSLISALAIQKAAAVSEEQMLERIGSGFTISNNLQYNLGTSRGEGTVPAQAIDAICEVEGVTKCLKRMNGIADMENAKLVPLSGATGWSESQEYERVLAFTGENDSSLDKNFTGGVLKLEQGRHLREGDRNKMLVHETFAKQNGLNIGDVLTLSPSAYDQENDNQSGRSVDVEIVGLFSGTNPIAPTMREEMCENTVFSDLDTVKQLYAYEEGEEIYQDATFYTSSVSATPEIMNKAKKLDVDWKSYELTQNGSDYVALGESVETLGRMIRLMLGGSIIVGIVVLSFFLVMWVQGRKKEMGILISIGVSKGKIAGQLLCETLLIGVVGLGLSYFGGQAIAKSVGAFFLERVSQESVANLNNGLGGMLGADLESAATAQTIDHLDVMIGNEEVIALFVIGLVVIMVAVAVSVIPILRKQPKEILTQMS</sequence>
<dbReference type="OrthoDB" id="9812886at2"/>
<dbReference type="PANTHER" id="PTHR30489">
    <property type="entry name" value="LIPOPROTEIN-RELEASING SYSTEM TRANSMEMBRANE PROTEIN LOLE"/>
    <property type="match status" value="1"/>
</dbReference>
<evidence type="ECO:0000313" key="10">
    <source>
        <dbReference type="Proteomes" id="UP000216352"/>
    </source>
</evidence>
<evidence type="ECO:0000256" key="4">
    <source>
        <dbReference type="ARBA" id="ARBA00022692"/>
    </source>
</evidence>
<dbReference type="InterPro" id="IPR003838">
    <property type="entry name" value="ABC3_permease_C"/>
</dbReference>
<evidence type="ECO:0000256" key="2">
    <source>
        <dbReference type="ARBA" id="ARBA00005236"/>
    </source>
</evidence>
<evidence type="ECO:0000256" key="1">
    <source>
        <dbReference type="ARBA" id="ARBA00004651"/>
    </source>
</evidence>
<evidence type="ECO:0000256" key="6">
    <source>
        <dbReference type="ARBA" id="ARBA00023136"/>
    </source>
</evidence>
<accession>A0A261FUA2</accession>
<dbReference type="EMBL" id="MWWX01000005">
    <property type="protein sequence ID" value="OZG62515.1"/>
    <property type="molecule type" value="Genomic_DNA"/>
</dbReference>
<keyword evidence="6 7" id="KW-0472">Membrane</keyword>
<evidence type="ECO:0000256" key="7">
    <source>
        <dbReference type="SAM" id="Phobius"/>
    </source>
</evidence>
<name>A0A261FUA2_9BIFI</name>
<dbReference type="Pfam" id="PF02687">
    <property type="entry name" value="FtsX"/>
    <property type="match status" value="1"/>
</dbReference>
<dbReference type="Proteomes" id="UP000216352">
    <property type="component" value="Unassembled WGS sequence"/>
</dbReference>
<keyword evidence="5 7" id="KW-1133">Transmembrane helix</keyword>
<gene>
    <name evidence="9" type="ORF">BLEM_1061</name>
</gene>
<dbReference type="STRING" id="1603886.GCA_001895165_00471"/>
<feature type="transmembrane region" description="Helical" evidence="7">
    <location>
        <begin position="419"/>
        <end position="442"/>
    </location>
</feature>
<evidence type="ECO:0000313" key="9">
    <source>
        <dbReference type="EMBL" id="OZG62515.1"/>
    </source>
</evidence>
<dbReference type="AlphaFoldDB" id="A0A261FUA2"/>